<sequence length="239" mass="25754">MSGGPEQVAPELRVLVVDDEPLTAAGHAEYVARVRGFRVVATVGTARDAVGALGKEEIDLVLLDLNLPDGHGLEIARSVRASGRAIDLLPITAARETELVRLAVSLGVVGYLLKPFTFADLRERLDAYRHYRDELGGSADSNQGRIDSMLARLHHPVVTGAIPAKGLSPQLLDQVIDVLRDRAGQEGLSASDVAGHVGTSRVTARRYLQRLVDQGAAVRSHRLGGTGRPEVVFRWRLDP</sequence>
<keyword evidence="5 9" id="KW-0805">Transcription regulation</keyword>
<dbReference type="SUPFAM" id="SSF46785">
    <property type="entry name" value="Winged helix' DNA-binding domain"/>
    <property type="match status" value="1"/>
</dbReference>
<gene>
    <name evidence="12" type="ORF">FB467_3653</name>
</gene>
<accession>A0A542YWK5</accession>
<comment type="subcellular location">
    <subcellularLocation>
        <location evidence="1 9">Cytoplasm</location>
    </subcellularLocation>
</comment>
<keyword evidence="13" id="KW-1185">Reference proteome</keyword>
<protein>
    <recommendedName>
        <fullName evidence="9">Transcriptional regulatory protein</fullName>
    </recommendedName>
</protein>
<evidence type="ECO:0000256" key="4">
    <source>
        <dbReference type="ARBA" id="ARBA00023012"/>
    </source>
</evidence>
<dbReference type="GO" id="GO:0003677">
    <property type="term" value="F:DNA binding"/>
    <property type="evidence" value="ECO:0007669"/>
    <property type="project" value="UniProtKB-KW"/>
</dbReference>
<dbReference type="GO" id="GO:0003700">
    <property type="term" value="F:DNA-binding transcription factor activity"/>
    <property type="evidence" value="ECO:0007669"/>
    <property type="project" value="InterPro"/>
</dbReference>
<proteinExistence type="predicted"/>
<dbReference type="SMART" id="SM00448">
    <property type="entry name" value="REC"/>
    <property type="match status" value="1"/>
</dbReference>
<evidence type="ECO:0000256" key="8">
    <source>
        <dbReference type="ARBA" id="ARBA00023163"/>
    </source>
</evidence>
<dbReference type="PIRSF" id="PIRSF006171">
    <property type="entry name" value="RR_citrat_malat"/>
    <property type="match status" value="1"/>
</dbReference>
<dbReference type="AlphaFoldDB" id="A0A542YWK5"/>
<name>A0A542YWK5_9MICO</name>
<dbReference type="InterPro" id="IPR024187">
    <property type="entry name" value="Sig_transdc_resp-reg_cit/mal"/>
</dbReference>
<dbReference type="PROSITE" id="PS50110">
    <property type="entry name" value="RESPONSE_REGULATORY"/>
    <property type="match status" value="1"/>
</dbReference>
<dbReference type="PANTHER" id="PTHR45526">
    <property type="entry name" value="TRANSCRIPTIONAL REGULATORY PROTEIN DPIA"/>
    <property type="match status" value="1"/>
</dbReference>
<evidence type="ECO:0000256" key="7">
    <source>
        <dbReference type="ARBA" id="ARBA00023159"/>
    </source>
</evidence>
<dbReference type="InterPro" id="IPR036390">
    <property type="entry name" value="WH_DNA-bd_sf"/>
</dbReference>
<dbReference type="InterPro" id="IPR051271">
    <property type="entry name" value="2C-system_Tx_regulators"/>
</dbReference>
<evidence type="ECO:0000313" key="12">
    <source>
        <dbReference type="EMBL" id="TQL52467.1"/>
    </source>
</evidence>
<dbReference type="GO" id="GO:0005737">
    <property type="term" value="C:cytoplasm"/>
    <property type="evidence" value="ECO:0007669"/>
    <property type="project" value="UniProtKB-SubCell"/>
</dbReference>
<evidence type="ECO:0000256" key="5">
    <source>
        <dbReference type="ARBA" id="ARBA00023015"/>
    </source>
</evidence>
<evidence type="ECO:0000313" key="13">
    <source>
        <dbReference type="Proteomes" id="UP000319516"/>
    </source>
</evidence>
<dbReference type="InterPro" id="IPR036388">
    <property type="entry name" value="WH-like_DNA-bd_sf"/>
</dbReference>
<dbReference type="InterPro" id="IPR011006">
    <property type="entry name" value="CheY-like_superfamily"/>
</dbReference>
<dbReference type="Gene3D" id="1.10.10.10">
    <property type="entry name" value="Winged helix-like DNA-binding domain superfamily/Winged helix DNA-binding domain"/>
    <property type="match status" value="1"/>
</dbReference>
<keyword evidence="8 9" id="KW-0804">Transcription</keyword>
<organism evidence="12 13">
    <name type="scientific">Ornithinicoccus hortensis</name>
    <dbReference type="NCBI Taxonomy" id="82346"/>
    <lineage>
        <taxon>Bacteria</taxon>
        <taxon>Bacillati</taxon>
        <taxon>Actinomycetota</taxon>
        <taxon>Actinomycetes</taxon>
        <taxon>Micrococcales</taxon>
        <taxon>Intrasporangiaceae</taxon>
        <taxon>Ornithinicoccus</taxon>
    </lineage>
</organism>
<evidence type="ECO:0000259" key="11">
    <source>
        <dbReference type="PROSITE" id="PS50110"/>
    </source>
</evidence>
<dbReference type="EMBL" id="VFOP01000001">
    <property type="protein sequence ID" value="TQL52467.1"/>
    <property type="molecule type" value="Genomic_DNA"/>
</dbReference>
<dbReference type="GO" id="GO:0000156">
    <property type="term" value="F:phosphorelay response regulator activity"/>
    <property type="evidence" value="ECO:0007669"/>
    <property type="project" value="TreeGrafter"/>
</dbReference>
<reference evidence="12 13" key="1">
    <citation type="submission" date="2019-06" db="EMBL/GenBank/DDBJ databases">
        <title>Sequencing the genomes of 1000 actinobacteria strains.</title>
        <authorList>
            <person name="Klenk H.-P."/>
        </authorList>
    </citation>
    <scope>NUCLEOTIDE SEQUENCE [LARGE SCALE GENOMIC DNA]</scope>
    <source>
        <strain evidence="12 13">DSM 12335</strain>
    </source>
</reference>
<dbReference type="RefSeq" id="WP_228393361.1">
    <property type="nucleotide sequence ID" value="NZ_BAAAIK010000001.1"/>
</dbReference>
<dbReference type="Proteomes" id="UP000319516">
    <property type="component" value="Unassembled WGS sequence"/>
</dbReference>
<keyword evidence="7 9" id="KW-0010">Activator</keyword>
<evidence type="ECO:0000256" key="10">
    <source>
        <dbReference type="PROSITE-ProRule" id="PRU00169"/>
    </source>
</evidence>
<dbReference type="InterPro" id="IPR001789">
    <property type="entry name" value="Sig_transdc_resp-reg_receiver"/>
</dbReference>
<feature type="modified residue" description="4-aspartylphosphate" evidence="10">
    <location>
        <position position="64"/>
    </location>
</feature>
<dbReference type="Gene3D" id="3.40.50.2300">
    <property type="match status" value="1"/>
</dbReference>
<evidence type="ECO:0000256" key="9">
    <source>
        <dbReference type="PIRNR" id="PIRNR006171"/>
    </source>
</evidence>
<feature type="domain" description="Response regulatory" evidence="11">
    <location>
        <begin position="13"/>
        <end position="129"/>
    </location>
</feature>
<evidence type="ECO:0000256" key="6">
    <source>
        <dbReference type="ARBA" id="ARBA00023125"/>
    </source>
</evidence>
<evidence type="ECO:0000256" key="3">
    <source>
        <dbReference type="ARBA" id="ARBA00022553"/>
    </source>
</evidence>
<keyword evidence="2 9" id="KW-0963">Cytoplasm</keyword>
<dbReference type="Pfam" id="PF00072">
    <property type="entry name" value="Response_reg"/>
    <property type="match status" value="1"/>
</dbReference>
<dbReference type="SUPFAM" id="SSF52172">
    <property type="entry name" value="CheY-like"/>
    <property type="match status" value="1"/>
</dbReference>
<evidence type="ECO:0000256" key="2">
    <source>
        <dbReference type="ARBA" id="ARBA00022490"/>
    </source>
</evidence>
<comment type="caution">
    <text evidence="12">The sequence shown here is derived from an EMBL/GenBank/DDBJ whole genome shotgun (WGS) entry which is preliminary data.</text>
</comment>
<evidence type="ECO:0000256" key="1">
    <source>
        <dbReference type="ARBA" id="ARBA00004496"/>
    </source>
</evidence>
<keyword evidence="6 9" id="KW-0238">DNA-binding</keyword>
<dbReference type="PANTHER" id="PTHR45526:SF1">
    <property type="entry name" value="TRANSCRIPTIONAL REGULATORY PROTEIN DCUR-RELATED"/>
    <property type="match status" value="1"/>
</dbReference>
<keyword evidence="4 9" id="KW-0902">Two-component regulatory system</keyword>
<keyword evidence="3 10" id="KW-0597">Phosphoprotein</keyword>